<comment type="caution">
    <text evidence="2">The sequence shown here is derived from an EMBL/GenBank/DDBJ whole genome shotgun (WGS) entry which is preliminary data.</text>
</comment>
<dbReference type="Proteomes" id="UP000027586">
    <property type="component" value="Unassembled WGS sequence"/>
</dbReference>
<dbReference type="Gene3D" id="2.60.120.920">
    <property type="match status" value="1"/>
</dbReference>
<dbReference type="PANTHER" id="PTHR12864">
    <property type="entry name" value="RAN BINDING PROTEIN 9-RELATED"/>
    <property type="match status" value="1"/>
</dbReference>
<dbReference type="InterPro" id="IPR013320">
    <property type="entry name" value="ConA-like_dom_sf"/>
</dbReference>
<feature type="domain" description="B30.2/SPRY" evidence="1">
    <location>
        <begin position="21"/>
        <end position="213"/>
    </location>
</feature>
<reference evidence="2" key="1">
    <citation type="submission" date="2013-08" db="EMBL/GenBank/DDBJ databases">
        <title>Gene expansion shapes genome architecture in the human pathogen Lichtheimia corymbifera: an evolutionary genomics analysis in the ancient terrestrial Mucorales (Mucoromycotina).</title>
        <authorList>
            <person name="Schwartze V.U."/>
            <person name="Winter S."/>
            <person name="Shelest E."/>
            <person name="Marcet-Houben M."/>
            <person name="Horn F."/>
            <person name="Wehner S."/>
            <person name="Hoffmann K."/>
            <person name="Riege K."/>
            <person name="Sammeth M."/>
            <person name="Nowrousian M."/>
            <person name="Valiante V."/>
            <person name="Linde J."/>
            <person name="Jacobsen I.D."/>
            <person name="Marz M."/>
            <person name="Brakhage A.A."/>
            <person name="Gabaldon T."/>
            <person name="Bocker S."/>
            <person name="Voigt K."/>
        </authorList>
    </citation>
    <scope>NUCLEOTIDE SEQUENCE [LARGE SCALE GENOMIC DNA]</scope>
    <source>
        <strain evidence="2">FSU 9682</strain>
    </source>
</reference>
<dbReference type="STRING" id="1263082.A0A068SCF6"/>
<dbReference type="PROSITE" id="PS50188">
    <property type="entry name" value="B302_SPRY"/>
    <property type="match status" value="1"/>
</dbReference>
<evidence type="ECO:0000313" key="3">
    <source>
        <dbReference type="Proteomes" id="UP000027586"/>
    </source>
</evidence>
<organism evidence="2 3">
    <name type="scientific">Lichtheimia corymbifera JMRC:FSU:9682</name>
    <dbReference type="NCBI Taxonomy" id="1263082"/>
    <lineage>
        <taxon>Eukaryota</taxon>
        <taxon>Fungi</taxon>
        <taxon>Fungi incertae sedis</taxon>
        <taxon>Mucoromycota</taxon>
        <taxon>Mucoromycotina</taxon>
        <taxon>Mucoromycetes</taxon>
        <taxon>Mucorales</taxon>
        <taxon>Lichtheimiaceae</taxon>
        <taxon>Lichtheimia</taxon>
    </lineage>
</organism>
<dbReference type="SMART" id="SM00449">
    <property type="entry name" value="SPRY"/>
    <property type="match status" value="1"/>
</dbReference>
<dbReference type="AlphaFoldDB" id="A0A068SCF6"/>
<dbReference type="InterPro" id="IPR003877">
    <property type="entry name" value="SPRY_dom"/>
</dbReference>
<name>A0A068SCF6_9FUNG</name>
<dbReference type="EMBL" id="CBTN010000082">
    <property type="protein sequence ID" value="CDH60038.1"/>
    <property type="molecule type" value="Genomic_DNA"/>
</dbReference>
<dbReference type="InterPro" id="IPR050618">
    <property type="entry name" value="Ubq-SigPath_Reg"/>
</dbReference>
<protein>
    <submittedName>
        <fullName evidence="2">Ran-binding protein 9-like</fullName>
    </submittedName>
</protein>
<sequence>MAMQTLRRSGRHIPIVPRYIAEYTVYGEAHSLCSSLDELPTQLNALDMSYNLDLHDSNLHVFSIGGGSTDDYAGIVRSNRPIPELCDMFYFEAKVMDAGRHGFIVVGVCSDQADLEQLPGWGTDTWGYHADDGRAFDGNSGNDQGLPFGPGYTVLDVIGCGIDMQRRDIFYTKNGRFIGRAFHAVRFGIDLHPCIGLNSPGESVVVNFGNQPFVFDIEKYIKDQQMNKVQQLEQKYSKD</sequence>
<dbReference type="OrthoDB" id="25503at2759"/>
<dbReference type="SUPFAM" id="SSF49899">
    <property type="entry name" value="Concanavalin A-like lectins/glucanases"/>
    <property type="match status" value="1"/>
</dbReference>
<keyword evidence="3" id="KW-1185">Reference proteome</keyword>
<gene>
    <name evidence="2" type="ORF">LCOR_10836.1</name>
</gene>
<proteinExistence type="predicted"/>
<evidence type="ECO:0000313" key="2">
    <source>
        <dbReference type="EMBL" id="CDH60038.1"/>
    </source>
</evidence>
<accession>A0A068SCF6</accession>
<dbReference type="Pfam" id="PF00622">
    <property type="entry name" value="SPRY"/>
    <property type="match status" value="1"/>
</dbReference>
<dbReference type="VEuPathDB" id="FungiDB:LCOR_10836.1"/>
<dbReference type="InterPro" id="IPR043136">
    <property type="entry name" value="B30.2/SPRY_sf"/>
</dbReference>
<dbReference type="InterPro" id="IPR001870">
    <property type="entry name" value="B30.2/SPRY"/>
</dbReference>
<evidence type="ECO:0000259" key="1">
    <source>
        <dbReference type="PROSITE" id="PS50188"/>
    </source>
</evidence>